<dbReference type="GO" id="GO:0002376">
    <property type="term" value="P:immune system process"/>
    <property type="evidence" value="ECO:0007669"/>
    <property type="project" value="UniProtKB-KW"/>
</dbReference>
<dbReference type="InterPro" id="IPR003599">
    <property type="entry name" value="Ig_sub"/>
</dbReference>
<dbReference type="InterPro" id="IPR013783">
    <property type="entry name" value="Ig-like_fold"/>
</dbReference>
<reference evidence="9" key="2">
    <citation type="submission" date="2025-09" db="UniProtKB">
        <authorList>
            <consortium name="Ensembl"/>
        </authorList>
    </citation>
    <scope>IDENTIFICATION</scope>
</reference>
<evidence type="ECO:0000256" key="6">
    <source>
        <dbReference type="ARBA" id="ARBA00023157"/>
    </source>
</evidence>
<dbReference type="GO" id="GO:0005886">
    <property type="term" value="C:plasma membrane"/>
    <property type="evidence" value="ECO:0007669"/>
    <property type="project" value="UniProtKB-SubCell"/>
</dbReference>
<sequence>MFLRANFPIHWIKTAVFLFFFYAVNLNVITVAVGENVTLSCKRNRLENEGSLFWIKLVPGNMPEVLGKTFTFDYDPSNINSRISTMQEPGSFVLHIAKAIRSDLAFYFCLKSKRLNATFLNGTFLRIKGPKPDYTAVIQDSLSDTVHEGDSVNLQCSIFAQSEKKTCPEESRVFWLRFSSVEKRPSLIYAQKEVEGKCEHNPDPQSGQSCVFSFVKDNISFLDTGTYYCALAACGRVVFGNGTKLEFQGYIMFLQHIRNIKTFFFYLFGIDSSLSFHRYYYVHFNFANFYVTFPAFLFSQRNGDDLVYSKPTFLRMKADRADRVKARRREDTIYSDVRAFDGN</sequence>
<keyword evidence="4" id="KW-0391">Immunity</keyword>
<dbReference type="PROSITE" id="PS50835">
    <property type="entry name" value="IG_LIKE"/>
    <property type="match status" value="1"/>
</dbReference>
<name>A0A3Q2CKV1_CYPVA</name>
<dbReference type="GeneTree" id="ENSGT01030000234530"/>
<dbReference type="OMA" id="CDGGTET"/>
<dbReference type="GO" id="GO:0009617">
    <property type="term" value="P:response to bacterium"/>
    <property type="evidence" value="ECO:0007669"/>
    <property type="project" value="TreeGrafter"/>
</dbReference>
<evidence type="ECO:0000313" key="9">
    <source>
        <dbReference type="Ensembl" id="ENSCVAP00000005882.1"/>
    </source>
</evidence>
<evidence type="ECO:0000313" key="10">
    <source>
        <dbReference type="Proteomes" id="UP000265020"/>
    </source>
</evidence>
<reference evidence="9" key="1">
    <citation type="submission" date="2025-08" db="UniProtKB">
        <authorList>
            <consortium name="Ensembl"/>
        </authorList>
    </citation>
    <scope>IDENTIFICATION</scope>
</reference>
<dbReference type="InterPro" id="IPR007110">
    <property type="entry name" value="Ig-like_dom"/>
</dbReference>
<dbReference type="Gene3D" id="2.60.40.10">
    <property type="entry name" value="Immunoglobulins"/>
    <property type="match status" value="2"/>
</dbReference>
<dbReference type="Pfam" id="PF07686">
    <property type="entry name" value="V-set"/>
    <property type="match status" value="2"/>
</dbReference>
<dbReference type="SMART" id="SM00406">
    <property type="entry name" value="IGv"/>
    <property type="match status" value="2"/>
</dbReference>
<dbReference type="STRING" id="28743.ENSCVAP00000005882"/>
<keyword evidence="3" id="KW-0732">Signal</keyword>
<keyword evidence="10" id="KW-1185">Reference proteome</keyword>
<evidence type="ECO:0000259" key="8">
    <source>
        <dbReference type="PROSITE" id="PS50835"/>
    </source>
</evidence>
<dbReference type="Proteomes" id="UP000265020">
    <property type="component" value="Unassembled WGS sequence"/>
</dbReference>
<accession>A0A3Q2CKV1</accession>
<dbReference type="PANTHER" id="PTHR19433:SF133">
    <property type="entry name" value="IMMUNE-TYPE RECEPTOR 5 PRECURSOR-RELATED"/>
    <property type="match status" value="1"/>
</dbReference>
<evidence type="ECO:0000256" key="7">
    <source>
        <dbReference type="ARBA" id="ARBA00023180"/>
    </source>
</evidence>
<dbReference type="SMART" id="SM00409">
    <property type="entry name" value="IG"/>
    <property type="match status" value="2"/>
</dbReference>
<dbReference type="InterPro" id="IPR013106">
    <property type="entry name" value="Ig_V-set"/>
</dbReference>
<dbReference type="CDD" id="cd00099">
    <property type="entry name" value="IgV"/>
    <property type="match status" value="2"/>
</dbReference>
<dbReference type="InterPro" id="IPR036179">
    <property type="entry name" value="Ig-like_dom_sf"/>
</dbReference>
<evidence type="ECO:0000256" key="3">
    <source>
        <dbReference type="ARBA" id="ARBA00022729"/>
    </source>
</evidence>
<feature type="domain" description="Ig-like" evidence="8">
    <location>
        <begin position="132"/>
        <end position="229"/>
    </location>
</feature>
<evidence type="ECO:0000256" key="1">
    <source>
        <dbReference type="ARBA" id="ARBA00004236"/>
    </source>
</evidence>
<dbReference type="AlphaFoldDB" id="A0A3Q2CKV1"/>
<dbReference type="Ensembl" id="ENSCVAT00000005934.1">
    <property type="protein sequence ID" value="ENSCVAP00000005882.1"/>
    <property type="gene ID" value="ENSCVAG00000007340.1"/>
</dbReference>
<keyword evidence="7" id="KW-0325">Glycoprotein</keyword>
<comment type="subcellular location">
    <subcellularLocation>
        <location evidence="1">Cell membrane</location>
    </subcellularLocation>
</comment>
<evidence type="ECO:0000256" key="2">
    <source>
        <dbReference type="ARBA" id="ARBA00022475"/>
    </source>
</evidence>
<keyword evidence="6" id="KW-1015">Disulfide bond</keyword>
<keyword evidence="2" id="KW-1003">Cell membrane</keyword>
<dbReference type="InterPro" id="IPR052051">
    <property type="entry name" value="TCR_complex_component"/>
</dbReference>
<evidence type="ECO:0000256" key="4">
    <source>
        <dbReference type="ARBA" id="ARBA00022859"/>
    </source>
</evidence>
<dbReference type="SUPFAM" id="SSF48726">
    <property type="entry name" value="Immunoglobulin"/>
    <property type="match status" value="2"/>
</dbReference>
<keyword evidence="5" id="KW-0472">Membrane</keyword>
<dbReference type="PANTHER" id="PTHR19433">
    <property type="entry name" value="T-CELL RECEPTOR ALPHA CHAIN V REGION-RELATED"/>
    <property type="match status" value="1"/>
</dbReference>
<proteinExistence type="predicted"/>
<evidence type="ECO:0000256" key="5">
    <source>
        <dbReference type="ARBA" id="ARBA00023136"/>
    </source>
</evidence>
<organism evidence="9 10">
    <name type="scientific">Cyprinodon variegatus</name>
    <name type="common">Sheepshead minnow</name>
    <dbReference type="NCBI Taxonomy" id="28743"/>
    <lineage>
        <taxon>Eukaryota</taxon>
        <taxon>Metazoa</taxon>
        <taxon>Chordata</taxon>
        <taxon>Craniata</taxon>
        <taxon>Vertebrata</taxon>
        <taxon>Euteleostomi</taxon>
        <taxon>Actinopterygii</taxon>
        <taxon>Neopterygii</taxon>
        <taxon>Teleostei</taxon>
        <taxon>Neoteleostei</taxon>
        <taxon>Acanthomorphata</taxon>
        <taxon>Ovalentaria</taxon>
        <taxon>Atherinomorphae</taxon>
        <taxon>Cyprinodontiformes</taxon>
        <taxon>Cyprinodontidae</taxon>
        <taxon>Cyprinodon</taxon>
    </lineage>
</organism>
<protein>
    <recommendedName>
        <fullName evidence="8">Ig-like domain-containing protein</fullName>
    </recommendedName>
</protein>